<name>A0A425XXS9_9BACT</name>
<keyword evidence="3" id="KW-1185">Reference proteome</keyword>
<proteinExistence type="predicted"/>
<feature type="signal peptide" evidence="1">
    <location>
        <begin position="1"/>
        <end position="20"/>
    </location>
</feature>
<dbReference type="EMBL" id="QQWG01000019">
    <property type="protein sequence ID" value="RRG19525.1"/>
    <property type="molecule type" value="Genomic_DNA"/>
</dbReference>
<evidence type="ECO:0000313" key="2">
    <source>
        <dbReference type="EMBL" id="RRG19525.1"/>
    </source>
</evidence>
<dbReference type="RefSeq" id="WP_125031711.1">
    <property type="nucleotide sequence ID" value="NZ_JAPXVP010000017.1"/>
</dbReference>
<keyword evidence="1" id="KW-0732">Signal</keyword>
<evidence type="ECO:0000256" key="1">
    <source>
        <dbReference type="SAM" id="SignalP"/>
    </source>
</evidence>
<gene>
    <name evidence="2" type="ORF">DWB61_15040</name>
</gene>
<sequence length="149" mass="17092">MKKLLIPFFMLTLFSLSSCCYEEECGACFTPPNYFVFELVDSDTGENLFTNRTFDSDDIEVLDASDHSIEFAFIEENDINLIEINTIGWQTEIVNYRINIGSENIFDLYVDAKRLSEDCCSFTRYNEIEIGNTDFSLSAETGIYTILVD</sequence>
<evidence type="ECO:0000313" key="3">
    <source>
        <dbReference type="Proteomes" id="UP000285794"/>
    </source>
</evidence>
<dbReference type="AlphaFoldDB" id="A0A425XXS9"/>
<reference evidence="2 3" key="1">
    <citation type="submission" date="2018-07" db="EMBL/GenBank/DDBJ databases">
        <title>Draft genome sequence of Ancylomarina sp. M1P.</title>
        <authorList>
            <person name="Yadav S."/>
            <person name="Villanueva L."/>
            <person name="Damste J.S.S."/>
        </authorList>
    </citation>
    <scope>NUCLEOTIDE SEQUENCE [LARGE SCALE GENOMIC DNA]</scope>
    <source>
        <strain evidence="2 3">M1P</strain>
    </source>
</reference>
<comment type="caution">
    <text evidence="2">The sequence shown here is derived from an EMBL/GenBank/DDBJ whole genome shotgun (WGS) entry which is preliminary data.</text>
</comment>
<dbReference type="OrthoDB" id="1119476at2"/>
<organism evidence="2 3">
    <name type="scientific">Ancylomarina euxinus</name>
    <dbReference type="NCBI Taxonomy" id="2283627"/>
    <lineage>
        <taxon>Bacteria</taxon>
        <taxon>Pseudomonadati</taxon>
        <taxon>Bacteroidota</taxon>
        <taxon>Bacteroidia</taxon>
        <taxon>Marinilabiliales</taxon>
        <taxon>Marinifilaceae</taxon>
        <taxon>Ancylomarina</taxon>
    </lineage>
</organism>
<feature type="chain" id="PRO_5019031732" evidence="1">
    <location>
        <begin position="21"/>
        <end position="149"/>
    </location>
</feature>
<dbReference type="Proteomes" id="UP000285794">
    <property type="component" value="Unassembled WGS sequence"/>
</dbReference>
<protein>
    <submittedName>
        <fullName evidence="2">Uncharacterized protein</fullName>
    </submittedName>
</protein>
<dbReference type="PROSITE" id="PS51257">
    <property type="entry name" value="PROKAR_LIPOPROTEIN"/>
    <property type="match status" value="1"/>
</dbReference>
<accession>A0A425XXS9</accession>